<dbReference type="HOGENOM" id="CLU_2244181_0_0_11"/>
<reference evidence="1 2" key="1">
    <citation type="submission" date="2013-08" db="EMBL/GenBank/DDBJ databases">
        <authorList>
            <person name="Weinstock G."/>
            <person name="Sodergren E."/>
            <person name="Wylie T."/>
            <person name="Fulton L."/>
            <person name="Fulton R."/>
            <person name="Fronick C."/>
            <person name="O'Laughlin M."/>
            <person name="Godfrey J."/>
            <person name="Miner T."/>
            <person name="Herter B."/>
            <person name="Appelbaum E."/>
            <person name="Cordes M."/>
            <person name="Lek S."/>
            <person name="Wollam A."/>
            <person name="Pepin K.H."/>
            <person name="Palsikar V.B."/>
            <person name="Mitreva M."/>
            <person name="Wilson R.K."/>
        </authorList>
    </citation>
    <scope>NUCLEOTIDE SEQUENCE [LARGE SCALE GENOMIC DNA]</scope>
    <source>
        <strain evidence="1 2">F0542</strain>
    </source>
</reference>
<proteinExistence type="predicted"/>
<evidence type="ECO:0000313" key="1">
    <source>
        <dbReference type="EMBL" id="ERH25212.1"/>
    </source>
</evidence>
<dbReference type="EMBL" id="AWSE01000031">
    <property type="protein sequence ID" value="ERH25212.1"/>
    <property type="molecule type" value="Genomic_DNA"/>
</dbReference>
<organism evidence="1 2">
    <name type="scientific">Actinomyces johnsonii F0542</name>
    <dbReference type="NCBI Taxonomy" id="1321818"/>
    <lineage>
        <taxon>Bacteria</taxon>
        <taxon>Bacillati</taxon>
        <taxon>Actinomycetota</taxon>
        <taxon>Actinomycetes</taxon>
        <taxon>Actinomycetales</taxon>
        <taxon>Actinomycetaceae</taxon>
        <taxon>Actinomyces</taxon>
    </lineage>
</organism>
<dbReference type="AlphaFoldDB" id="U1S3G7"/>
<dbReference type="Proteomes" id="UP000016536">
    <property type="component" value="Unassembled WGS sequence"/>
</dbReference>
<gene>
    <name evidence="1" type="ORF">HMPREF1979_00702</name>
</gene>
<comment type="caution">
    <text evidence="1">The sequence shown here is derived from an EMBL/GenBank/DDBJ whole genome shotgun (WGS) entry which is preliminary data.</text>
</comment>
<evidence type="ECO:0000313" key="2">
    <source>
        <dbReference type="Proteomes" id="UP000016536"/>
    </source>
</evidence>
<protein>
    <submittedName>
        <fullName evidence="1">Uncharacterized protein</fullName>
    </submittedName>
</protein>
<sequence>MRVRRGAASSQLLGMSQRLSYGRGGLHRVPGRIGSLVSKSVTKDRRSPDRMNENLGIMRFHSRSPATVQAFVTDLDILGPVVAPDGAHVAAVDQRAIPHRVSDS</sequence>
<name>U1S3G7_9ACTO</name>
<keyword evidence="2" id="KW-1185">Reference proteome</keyword>
<accession>U1S3G7</accession>